<gene>
    <name evidence="7" type="primary">LOC115743024</name>
</gene>
<comment type="similarity">
    <text evidence="2">Belongs to the kiwellin family.</text>
</comment>
<dbReference type="GeneID" id="115743024"/>
<dbReference type="PANTHER" id="PTHR33191:SF58">
    <property type="entry name" value="RIPENING-RELATED PROTEIN 1"/>
    <property type="match status" value="1"/>
</dbReference>
<feature type="signal peptide" evidence="5">
    <location>
        <begin position="1"/>
        <end position="26"/>
    </location>
</feature>
<keyword evidence="3" id="KW-0964">Secreted</keyword>
<protein>
    <submittedName>
        <fullName evidence="7">Uncharacterized protein LOC115743024</fullName>
    </submittedName>
</protein>
<dbReference type="Proteomes" id="UP000827889">
    <property type="component" value="Chromosome 3"/>
</dbReference>
<dbReference type="OrthoDB" id="406505at2759"/>
<organism evidence="6 7">
    <name type="scientific">Rhodamnia argentea</name>
    <dbReference type="NCBI Taxonomy" id="178133"/>
    <lineage>
        <taxon>Eukaryota</taxon>
        <taxon>Viridiplantae</taxon>
        <taxon>Streptophyta</taxon>
        <taxon>Embryophyta</taxon>
        <taxon>Tracheophyta</taxon>
        <taxon>Spermatophyta</taxon>
        <taxon>Magnoliopsida</taxon>
        <taxon>eudicotyledons</taxon>
        <taxon>Gunneridae</taxon>
        <taxon>Pentapetalae</taxon>
        <taxon>rosids</taxon>
        <taxon>malvids</taxon>
        <taxon>Myrtales</taxon>
        <taxon>Myrtaceae</taxon>
        <taxon>Myrtoideae</taxon>
        <taxon>Myrteae</taxon>
        <taxon>Australasian group</taxon>
        <taxon>Rhodamnia</taxon>
    </lineage>
</organism>
<dbReference type="PANTHER" id="PTHR33191">
    <property type="entry name" value="RIPENING-RELATED PROTEIN 2-RELATED"/>
    <property type="match status" value="1"/>
</dbReference>
<evidence type="ECO:0000256" key="2">
    <source>
        <dbReference type="ARBA" id="ARBA00005592"/>
    </source>
</evidence>
<proteinExistence type="inferred from homology"/>
<dbReference type="KEGG" id="rarg:115743024"/>
<evidence type="ECO:0000256" key="5">
    <source>
        <dbReference type="SAM" id="SignalP"/>
    </source>
</evidence>
<keyword evidence="6" id="KW-1185">Reference proteome</keyword>
<evidence type="ECO:0000256" key="3">
    <source>
        <dbReference type="ARBA" id="ARBA00022525"/>
    </source>
</evidence>
<name>A0A8B8PH71_9MYRT</name>
<dbReference type="RefSeq" id="XP_030533473.1">
    <property type="nucleotide sequence ID" value="XM_030677613.2"/>
</dbReference>
<evidence type="ECO:0000256" key="1">
    <source>
        <dbReference type="ARBA" id="ARBA00004613"/>
    </source>
</evidence>
<dbReference type="InterPro" id="IPR036908">
    <property type="entry name" value="RlpA-like_sf"/>
</dbReference>
<dbReference type="CDD" id="cd22270">
    <property type="entry name" value="DPBB_kiwellin-like"/>
    <property type="match status" value="2"/>
</dbReference>
<reference evidence="7" key="1">
    <citation type="submission" date="2025-08" db="UniProtKB">
        <authorList>
            <consortium name="RefSeq"/>
        </authorList>
    </citation>
    <scope>IDENTIFICATION</scope>
    <source>
        <tissue evidence="7">Leaf</tissue>
    </source>
</reference>
<evidence type="ECO:0000256" key="4">
    <source>
        <dbReference type="ARBA" id="ARBA00022729"/>
    </source>
</evidence>
<feature type="chain" id="PRO_5034717240" evidence="5">
    <location>
        <begin position="27"/>
        <end position="348"/>
    </location>
</feature>
<dbReference type="AlphaFoldDB" id="A0A8B8PH71"/>
<keyword evidence="4 5" id="KW-0732">Signal</keyword>
<dbReference type="Gene3D" id="2.40.40.10">
    <property type="entry name" value="RlpA-like domain"/>
    <property type="match status" value="2"/>
</dbReference>
<dbReference type="InterPro" id="IPR039271">
    <property type="entry name" value="Kiwellin-like"/>
</dbReference>
<dbReference type="Pfam" id="PF24300">
    <property type="entry name" value="KWL1"/>
    <property type="match status" value="2"/>
</dbReference>
<dbReference type="SUPFAM" id="SSF50685">
    <property type="entry name" value="Barwin-like endoglucanases"/>
    <property type="match status" value="2"/>
</dbReference>
<evidence type="ECO:0000313" key="7">
    <source>
        <dbReference type="RefSeq" id="XP_030533473.1"/>
    </source>
</evidence>
<accession>A0A8B8PH71</accession>
<dbReference type="GO" id="GO:0005576">
    <property type="term" value="C:extracellular region"/>
    <property type="evidence" value="ECO:0007669"/>
    <property type="project" value="UniProtKB-SubCell"/>
</dbReference>
<sequence length="348" mass="37820">MNNFSLMFLSSLLLLLLAMSCVEVQAQSCRPSGRVRGKNPPPGQCNTGDDSECCKDGQMYPIYRCSPPVSGHTSAHLTLNSFEKGGDGGGPSECDNQYHSDDTPVVALSTGWFNNMSRCLKKITIYGNGRSTQATVVDECDSTMGCDDDHDYQPPCDNDIVDASRAVWEALGVPKDNWGWLDITWSDSCGPSGRVRGTNPPPGQCNTGDDSECCKDGQVYPIYWCSPPVSGHTSAHLTLNGFEEGGDGGGRSECDNQYHSDDTPVVALSIGWFDNMSRCLKKITIYGNGRSTQAMVVDECDSTMGCDGDHDYQPRCDNDIVDASRAVWEALGVPKDNWGWLDITWSDA</sequence>
<evidence type="ECO:0000313" key="6">
    <source>
        <dbReference type="Proteomes" id="UP000827889"/>
    </source>
</evidence>
<comment type="subcellular location">
    <subcellularLocation>
        <location evidence="1">Secreted</location>
    </subcellularLocation>
</comment>